<evidence type="ECO:0000256" key="4">
    <source>
        <dbReference type="ARBA" id="ARBA00022989"/>
    </source>
</evidence>
<evidence type="ECO:0000313" key="12">
    <source>
        <dbReference type="Proteomes" id="UP000215902"/>
    </source>
</evidence>
<dbReference type="PANTHER" id="PTHR23294">
    <property type="entry name" value="ET TRANSLATION PRODUCT-RELATED"/>
    <property type="match status" value="1"/>
</dbReference>
<comment type="subcellular location">
    <subcellularLocation>
        <location evidence="1">Membrane</location>
        <topology evidence="1">Multi-pass membrane protein</topology>
    </subcellularLocation>
</comment>
<keyword evidence="10" id="KW-0732">Signal</keyword>
<dbReference type="GO" id="GO:0016020">
    <property type="term" value="C:membrane"/>
    <property type="evidence" value="ECO:0007669"/>
    <property type="project" value="UniProtKB-SubCell"/>
</dbReference>
<keyword evidence="3 9" id="KW-0812">Transmembrane</keyword>
<sequence>NWALLNILTLSLSFMLVFTAFQTTGMLEESVLEAAQNDTGQDFTGAGYKSLSIIYLVFAVFNWISPMIVALLGAKVSMIASALIYNAFCASFLRPALWSLYLGSVLLGIAAAVIWTAQGAFLTANSSSETMGRNSGLFWAIFQTSLLWGNLYVTLSFSGKPEISSDDRWKLFLILTIVGCCGSALMLLFRSRTAQSDDDDIDASVNADLATLDRPSASSIVVNTLRQSMQLLRDTPMQLLIGTFIYSGLELTFMSGVYGTMLHHTRQFGDSVSSLIGQSGIAIAAGEILAGFLFSILGKFTNKFGRDPVVLLGYLVHTCTFYLAFVNLPMDSPIRDTSGRIYFLQANPAAALVGAFLLGFGDACYNTQLISVLGCVYPSQSAPAFALFKFFQSAAASIAFFYSTYLLMQWQLLLLVVFGCFGTISFFACEQRFRNTASIGYSIID</sequence>
<feature type="transmembrane region" description="Helical" evidence="9">
    <location>
        <begin position="239"/>
        <end position="259"/>
    </location>
</feature>
<feature type="transmembrane region" description="Helical" evidence="9">
    <location>
        <begin position="169"/>
        <end position="189"/>
    </location>
</feature>
<feature type="transmembrane region" description="Helical" evidence="9">
    <location>
        <begin position="408"/>
        <end position="429"/>
    </location>
</feature>
<dbReference type="Gene3D" id="1.20.1250.20">
    <property type="entry name" value="MFS general substrate transporter like domains"/>
    <property type="match status" value="2"/>
</dbReference>
<feature type="non-terminal residue" evidence="11">
    <location>
        <position position="1"/>
    </location>
</feature>
<evidence type="ECO:0000256" key="3">
    <source>
        <dbReference type="ARBA" id="ARBA00022692"/>
    </source>
</evidence>
<feature type="transmembrane region" description="Helical" evidence="9">
    <location>
        <begin position="76"/>
        <end position="94"/>
    </location>
</feature>
<reference evidence="11 12" key="1">
    <citation type="submission" date="2017-06" db="EMBL/GenBank/DDBJ databases">
        <title>A platform for efficient transgenesis in Macrostomum lignano, a flatworm model organism for stem cell research.</title>
        <authorList>
            <person name="Berezikov E."/>
        </authorList>
    </citation>
    <scope>NUCLEOTIDE SEQUENCE [LARGE SCALE GENOMIC DNA]</scope>
    <source>
        <strain evidence="11">DV1</strain>
        <tissue evidence="11">Whole organism</tissue>
    </source>
</reference>
<feature type="transmembrane region" description="Helical" evidence="9">
    <location>
        <begin position="46"/>
        <end position="64"/>
    </location>
</feature>
<evidence type="ECO:0000256" key="8">
    <source>
        <dbReference type="ARBA" id="ARBA00041910"/>
    </source>
</evidence>
<dbReference type="STRING" id="282301.A0A267FIP3"/>
<dbReference type="OrthoDB" id="196103at2759"/>
<name>A0A267FIP3_9PLAT</name>
<feature type="transmembrane region" description="Helical" evidence="9">
    <location>
        <begin position="342"/>
        <end position="361"/>
    </location>
</feature>
<gene>
    <name evidence="11" type="ORF">BOX15_Mlig019792g1</name>
</gene>
<dbReference type="Proteomes" id="UP000215902">
    <property type="component" value="Unassembled WGS sequence"/>
</dbReference>
<comment type="similarity">
    <text evidence="2">Belongs to the unc-93 family.</text>
</comment>
<feature type="transmembrane region" description="Helical" evidence="9">
    <location>
        <begin position="309"/>
        <end position="330"/>
    </location>
</feature>
<dbReference type="InterPro" id="IPR010291">
    <property type="entry name" value="Ion_channel_UNC-93"/>
</dbReference>
<evidence type="ECO:0000256" key="7">
    <source>
        <dbReference type="ARBA" id="ARBA00040302"/>
    </source>
</evidence>
<keyword evidence="4 9" id="KW-1133">Transmembrane helix</keyword>
<keyword evidence="6" id="KW-0325">Glycoprotein</keyword>
<evidence type="ECO:0000256" key="10">
    <source>
        <dbReference type="SAM" id="SignalP"/>
    </source>
</evidence>
<keyword evidence="5 9" id="KW-0472">Membrane</keyword>
<evidence type="ECO:0000256" key="9">
    <source>
        <dbReference type="SAM" id="Phobius"/>
    </source>
</evidence>
<dbReference type="AlphaFoldDB" id="A0A267FIP3"/>
<evidence type="ECO:0000313" key="11">
    <source>
        <dbReference type="EMBL" id="PAA73084.1"/>
    </source>
</evidence>
<dbReference type="InterPro" id="IPR051617">
    <property type="entry name" value="UNC-93-like_regulator"/>
</dbReference>
<dbReference type="Pfam" id="PF05978">
    <property type="entry name" value="UNC-93"/>
    <property type="match status" value="1"/>
</dbReference>
<evidence type="ECO:0000256" key="5">
    <source>
        <dbReference type="ARBA" id="ARBA00023136"/>
    </source>
</evidence>
<dbReference type="InterPro" id="IPR036259">
    <property type="entry name" value="MFS_trans_sf"/>
</dbReference>
<feature type="transmembrane region" description="Helical" evidence="9">
    <location>
        <begin position="279"/>
        <end position="297"/>
    </location>
</feature>
<accession>A0A267FIP3</accession>
<feature type="chain" id="PRO_5012289270" description="UNC93-like protein MFSD11" evidence="10">
    <location>
        <begin position="20"/>
        <end position="445"/>
    </location>
</feature>
<organism evidence="11 12">
    <name type="scientific">Macrostomum lignano</name>
    <dbReference type="NCBI Taxonomy" id="282301"/>
    <lineage>
        <taxon>Eukaryota</taxon>
        <taxon>Metazoa</taxon>
        <taxon>Spiralia</taxon>
        <taxon>Lophotrochozoa</taxon>
        <taxon>Platyhelminthes</taxon>
        <taxon>Rhabditophora</taxon>
        <taxon>Macrostomorpha</taxon>
        <taxon>Macrostomida</taxon>
        <taxon>Macrostomidae</taxon>
        <taxon>Macrostomum</taxon>
    </lineage>
</organism>
<protein>
    <recommendedName>
        <fullName evidence="7">UNC93-like protein MFSD11</fullName>
    </recommendedName>
    <alternativeName>
        <fullName evidence="8">Major facilitator superfamily domain-containing protein 11</fullName>
    </alternativeName>
</protein>
<feature type="signal peptide" evidence="10">
    <location>
        <begin position="1"/>
        <end position="19"/>
    </location>
</feature>
<evidence type="ECO:0000256" key="1">
    <source>
        <dbReference type="ARBA" id="ARBA00004141"/>
    </source>
</evidence>
<keyword evidence="12" id="KW-1185">Reference proteome</keyword>
<feature type="transmembrane region" description="Helical" evidence="9">
    <location>
        <begin position="100"/>
        <end position="124"/>
    </location>
</feature>
<proteinExistence type="inferred from homology"/>
<feature type="transmembrane region" description="Helical" evidence="9">
    <location>
        <begin position="136"/>
        <end position="157"/>
    </location>
</feature>
<evidence type="ECO:0000256" key="6">
    <source>
        <dbReference type="ARBA" id="ARBA00023180"/>
    </source>
</evidence>
<comment type="caution">
    <text evidence="11">The sequence shown here is derived from an EMBL/GenBank/DDBJ whole genome shotgun (WGS) entry which is preliminary data.</text>
</comment>
<dbReference type="SUPFAM" id="SSF103473">
    <property type="entry name" value="MFS general substrate transporter"/>
    <property type="match status" value="1"/>
</dbReference>
<dbReference type="PANTHER" id="PTHR23294:SF0">
    <property type="entry name" value="UNC93-LIKE PROTEIN MFSD11"/>
    <property type="match status" value="1"/>
</dbReference>
<evidence type="ECO:0000256" key="2">
    <source>
        <dbReference type="ARBA" id="ARBA00009172"/>
    </source>
</evidence>
<dbReference type="EMBL" id="NIVC01001037">
    <property type="protein sequence ID" value="PAA73084.1"/>
    <property type="molecule type" value="Genomic_DNA"/>
</dbReference>